<accession>A0A1I7ZYI4</accession>
<reference evidence="2" key="1">
    <citation type="submission" date="2016-11" db="UniProtKB">
        <authorList>
            <consortium name="WormBaseParasite"/>
        </authorList>
    </citation>
    <scope>IDENTIFICATION</scope>
</reference>
<dbReference type="AlphaFoldDB" id="A0A1I7ZYI4"/>
<dbReference type="Proteomes" id="UP000095287">
    <property type="component" value="Unplaced"/>
</dbReference>
<keyword evidence="1" id="KW-1185">Reference proteome</keyword>
<name>A0A1I7ZYI4_9BILA</name>
<evidence type="ECO:0000313" key="1">
    <source>
        <dbReference type="Proteomes" id="UP000095287"/>
    </source>
</evidence>
<dbReference type="WBParaSite" id="L893_g31034.t1">
    <property type="protein sequence ID" value="L893_g31034.t1"/>
    <property type="gene ID" value="L893_g31034"/>
</dbReference>
<proteinExistence type="predicted"/>
<evidence type="ECO:0000313" key="2">
    <source>
        <dbReference type="WBParaSite" id="L893_g31034.t1"/>
    </source>
</evidence>
<protein>
    <submittedName>
        <fullName evidence="2">Conserved membrane protein</fullName>
    </submittedName>
</protein>
<sequence>MAVIECVLAFFGAIVLPVVGFPAYSRTQRRRPSKSGDGPEIEPLLRGKEDAFIDPYRRISCERGRNVSEEDKSER</sequence>
<organism evidence="1 2">
    <name type="scientific">Steinernema glaseri</name>
    <dbReference type="NCBI Taxonomy" id="37863"/>
    <lineage>
        <taxon>Eukaryota</taxon>
        <taxon>Metazoa</taxon>
        <taxon>Ecdysozoa</taxon>
        <taxon>Nematoda</taxon>
        <taxon>Chromadorea</taxon>
        <taxon>Rhabditida</taxon>
        <taxon>Tylenchina</taxon>
        <taxon>Panagrolaimomorpha</taxon>
        <taxon>Strongyloidoidea</taxon>
        <taxon>Steinernematidae</taxon>
        <taxon>Steinernema</taxon>
    </lineage>
</organism>